<organism evidence="6 7">
    <name type="scientific">Gossypium barbadense</name>
    <name type="common">Sea Island cotton</name>
    <name type="synonym">Hibiscus barbadensis</name>
    <dbReference type="NCBI Taxonomy" id="3634"/>
    <lineage>
        <taxon>Eukaryota</taxon>
        <taxon>Viridiplantae</taxon>
        <taxon>Streptophyta</taxon>
        <taxon>Embryophyta</taxon>
        <taxon>Tracheophyta</taxon>
        <taxon>Spermatophyta</taxon>
        <taxon>Magnoliopsida</taxon>
        <taxon>eudicotyledons</taxon>
        <taxon>Gunneridae</taxon>
        <taxon>Pentapetalae</taxon>
        <taxon>rosids</taxon>
        <taxon>malvids</taxon>
        <taxon>Malvales</taxon>
        <taxon>Malvaceae</taxon>
        <taxon>Malvoideae</taxon>
        <taxon>Gossypium</taxon>
    </lineage>
</organism>
<dbReference type="OrthoDB" id="1002319at2759"/>
<evidence type="ECO:0000256" key="3">
    <source>
        <dbReference type="ARBA" id="ARBA00023125"/>
    </source>
</evidence>
<sequence length="286" mass="31344">MAEAIKLFSKLLTDTDTRKRLAGPAKILPALPDFNGSYAVKLHLMYGTKAWPIVCSVRKNGYKKPVFSGGWRKFVICNNFRVGDKLTLYKVNDIDEAGSSYYKVEVEKPAKPSGDISLNHRVDNGTTGSGTYPTKVPIPNFDCEKKLLFKDADAPIKEEGAPFMEPAYDAAPVPFASHVVSKPPCRVFGIDLSEEGSSEAQFKTEMKSSGITMCLGGEPPLHSSYYMIKEEKEKNFIGPAYGISTSEACCRSGTQRHSLNLAPHAEEMNLDLTLAPMSIVETMVGC</sequence>
<accession>A0A2P5X5T1</accession>
<evidence type="ECO:0000313" key="7">
    <source>
        <dbReference type="Proteomes" id="UP000239757"/>
    </source>
</evidence>
<keyword evidence="4" id="KW-0804">Transcription</keyword>
<dbReference type="SUPFAM" id="SSF101936">
    <property type="entry name" value="DNA-binding pseudobarrel domain"/>
    <property type="match status" value="1"/>
</dbReference>
<comment type="subcellular location">
    <subcellularLocation>
        <location evidence="1">Nucleus</location>
    </subcellularLocation>
</comment>
<dbReference type="EMBL" id="KZ665609">
    <property type="protein sequence ID" value="PPR98703.1"/>
    <property type="molecule type" value="Genomic_DNA"/>
</dbReference>
<evidence type="ECO:0000256" key="2">
    <source>
        <dbReference type="ARBA" id="ARBA00023015"/>
    </source>
</evidence>
<evidence type="ECO:0000256" key="4">
    <source>
        <dbReference type="ARBA" id="ARBA00023163"/>
    </source>
</evidence>
<proteinExistence type="predicted"/>
<dbReference type="InterPro" id="IPR015300">
    <property type="entry name" value="DNA-bd_pseudobarrel_sf"/>
</dbReference>
<evidence type="ECO:0008006" key="8">
    <source>
        <dbReference type="Google" id="ProtNLM"/>
    </source>
</evidence>
<dbReference type="InterPro" id="IPR003340">
    <property type="entry name" value="B3_DNA-bd"/>
</dbReference>
<evidence type="ECO:0000256" key="5">
    <source>
        <dbReference type="ARBA" id="ARBA00023242"/>
    </source>
</evidence>
<evidence type="ECO:0000256" key="1">
    <source>
        <dbReference type="ARBA" id="ARBA00004123"/>
    </source>
</evidence>
<dbReference type="GO" id="GO:0003677">
    <property type="term" value="F:DNA binding"/>
    <property type="evidence" value="ECO:0007669"/>
    <property type="project" value="UniProtKB-KW"/>
</dbReference>
<keyword evidence="2" id="KW-0805">Transcription regulation</keyword>
<reference evidence="6 7" key="1">
    <citation type="submission" date="2015-01" db="EMBL/GenBank/DDBJ databases">
        <title>Genome of allotetraploid Gossypium barbadense reveals genomic plasticity and fiber elongation in cotton evolution.</title>
        <authorList>
            <person name="Chen X."/>
            <person name="Liu X."/>
            <person name="Zhao B."/>
            <person name="Zheng H."/>
            <person name="Hu Y."/>
            <person name="Lu G."/>
            <person name="Yang C."/>
            <person name="Chen J."/>
            <person name="Shan C."/>
            <person name="Zhang L."/>
            <person name="Zhou Y."/>
            <person name="Wang L."/>
            <person name="Guo W."/>
            <person name="Bai Y."/>
            <person name="Ruan J."/>
            <person name="Shangguan X."/>
            <person name="Mao Y."/>
            <person name="Jiang J."/>
            <person name="Zhu Y."/>
            <person name="Lei J."/>
            <person name="Kang H."/>
            <person name="Chen S."/>
            <person name="He X."/>
            <person name="Wang R."/>
            <person name="Wang Y."/>
            <person name="Chen J."/>
            <person name="Wang L."/>
            <person name="Yu S."/>
            <person name="Wang B."/>
            <person name="Wei J."/>
            <person name="Song S."/>
            <person name="Lu X."/>
            <person name="Gao Z."/>
            <person name="Gu W."/>
            <person name="Deng X."/>
            <person name="Ma D."/>
            <person name="Wang S."/>
            <person name="Liang W."/>
            <person name="Fang L."/>
            <person name="Cai C."/>
            <person name="Zhu X."/>
            <person name="Zhou B."/>
            <person name="Zhang Y."/>
            <person name="Chen Z."/>
            <person name="Xu S."/>
            <person name="Zhu R."/>
            <person name="Wang S."/>
            <person name="Zhang T."/>
            <person name="Zhao G."/>
        </authorList>
    </citation>
    <scope>NUCLEOTIDE SEQUENCE [LARGE SCALE GENOMIC DNA]</scope>
    <source>
        <strain evidence="7">cv. Xinhai21</strain>
        <tissue evidence="6">Leaf</tissue>
    </source>
</reference>
<dbReference type="GO" id="GO:0005634">
    <property type="term" value="C:nucleus"/>
    <property type="evidence" value="ECO:0007669"/>
    <property type="project" value="UniProtKB-SubCell"/>
</dbReference>
<keyword evidence="5" id="KW-0539">Nucleus</keyword>
<dbReference type="Proteomes" id="UP000239757">
    <property type="component" value="Unassembled WGS sequence"/>
</dbReference>
<dbReference type="AlphaFoldDB" id="A0A2P5X5T1"/>
<evidence type="ECO:0000313" key="6">
    <source>
        <dbReference type="EMBL" id="PPR98703.1"/>
    </source>
</evidence>
<name>A0A2P5X5T1_GOSBA</name>
<gene>
    <name evidence="6" type="ORF">GOBAR_AA21959</name>
</gene>
<dbReference type="CDD" id="cd10017">
    <property type="entry name" value="B3_DNA"/>
    <property type="match status" value="1"/>
</dbReference>
<protein>
    <recommendedName>
        <fullName evidence="8">TF-B3 domain-containing protein</fullName>
    </recommendedName>
</protein>
<keyword evidence="3" id="KW-0238">DNA-binding</keyword>
<dbReference type="Gene3D" id="2.40.330.10">
    <property type="entry name" value="DNA-binding pseudobarrel domain"/>
    <property type="match status" value="1"/>
</dbReference>